<comment type="caution">
    <text evidence="1">The sequence shown here is derived from an EMBL/GenBank/DDBJ whole genome shotgun (WGS) entry which is preliminary data.</text>
</comment>
<proteinExistence type="predicted"/>
<reference evidence="1" key="1">
    <citation type="submission" date="2022-07" db="EMBL/GenBank/DDBJ databases">
        <title>Phylogenomic reconstructions and comparative analyses of Kickxellomycotina fungi.</title>
        <authorList>
            <person name="Reynolds N.K."/>
            <person name="Stajich J.E."/>
            <person name="Barry K."/>
            <person name="Grigoriev I.V."/>
            <person name="Crous P."/>
            <person name="Smith M.E."/>
        </authorList>
    </citation>
    <scope>NUCLEOTIDE SEQUENCE</scope>
    <source>
        <strain evidence="1">BCRC 34780</strain>
    </source>
</reference>
<gene>
    <name evidence="1" type="ORF">H4R21_003755</name>
</gene>
<accession>A0ACC1L0B0</accession>
<sequence length="309" mass="32951">MIGLRMTYAWTGVWLLLWVLVQLVMLVGESYNDNDLPLKVRAFHTTRVPAECLRSRSSGCAHSQLELSAPDSAGLARLVQLAAPKDARAACYTRNVHDFYRCNLSREGGPGQTAGWSPESAISITSISHTPTFVSGRGTQFNVTIVFSAPETRTCFIDLGHGYSPQSYPNPRPAPPPAHALPPASAGPVIGRTVLPVIERVRLAGAGAGNAARVSEPVADRDPVYAGRVLAHKREFDDGGLFVAEVHYLLPAVNTTRPAGATVDISCYFDQAERHTPLLAAVIGSAPAWAVFTPAGNTLSTVTVTGVEI</sequence>
<evidence type="ECO:0000313" key="2">
    <source>
        <dbReference type="Proteomes" id="UP001140087"/>
    </source>
</evidence>
<protein>
    <submittedName>
        <fullName evidence="1">Uncharacterized protein</fullName>
    </submittedName>
</protein>
<dbReference type="Proteomes" id="UP001140087">
    <property type="component" value="Unassembled WGS sequence"/>
</dbReference>
<keyword evidence="2" id="KW-1185">Reference proteome</keyword>
<name>A0ACC1L0B0_9FUNG</name>
<dbReference type="EMBL" id="JANBUN010001268">
    <property type="protein sequence ID" value="KAJ2798876.1"/>
    <property type="molecule type" value="Genomic_DNA"/>
</dbReference>
<organism evidence="1 2">
    <name type="scientific">Coemansia helicoidea</name>
    <dbReference type="NCBI Taxonomy" id="1286919"/>
    <lineage>
        <taxon>Eukaryota</taxon>
        <taxon>Fungi</taxon>
        <taxon>Fungi incertae sedis</taxon>
        <taxon>Zoopagomycota</taxon>
        <taxon>Kickxellomycotina</taxon>
        <taxon>Kickxellomycetes</taxon>
        <taxon>Kickxellales</taxon>
        <taxon>Kickxellaceae</taxon>
        <taxon>Coemansia</taxon>
    </lineage>
</organism>
<evidence type="ECO:0000313" key="1">
    <source>
        <dbReference type="EMBL" id="KAJ2798876.1"/>
    </source>
</evidence>